<evidence type="ECO:0000313" key="1">
    <source>
        <dbReference type="EMBL" id="SHJ27649.1"/>
    </source>
</evidence>
<dbReference type="Pfam" id="PF14014">
    <property type="entry name" value="DUF4230"/>
    <property type="match status" value="1"/>
</dbReference>
<name>A0A1M6HZG3_9FLAO</name>
<dbReference type="OrthoDB" id="669131at2"/>
<dbReference type="RefSeq" id="WP_073317711.1">
    <property type="nucleotide sequence ID" value="NZ_FQYP01000007.1"/>
</dbReference>
<evidence type="ECO:0000313" key="2">
    <source>
        <dbReference type="Proteomes" id="UP000184432"/>
    </source>
</evidence>
<proteinExistence type="predicted"/>
<dbReference type="Proteomes" id="UP000184432">
    <property type="component" value="Unassembled WGS sequence"/>
</dbReference>
<dbReference type="AlphaFoldDB" id="A0A1M6HZG3"/>
<protein>
    <recommendedName>
        <fullName evidence="3">DUF4230 domain-containing protein</fullName>
    </recommendedName>
</protein>
<sequence length="206" mass="23495">MELLFIGLLGGAILAYLIFSRFSAVRNKSAIKTQSTVLMEKIKSVCKLVTVEGDFAEIYHYESVKEKFFKLLTGTKKALILIDAKAYVGFDLSKVKLESDTRNKRIILTRFPQPQLLTIETDFKYYDKKEGWLNPFTSTDLTELNQEAKQFIKDKIPNSGLMEAARKEALTAISLMETLAESIGWSLDYSALELEDTYHDKKTLKE</sequence>
<accession>A0A1M6HZG3</accession>
<dbReference type="InterPro" id="IPR025324">
    <property type="entry name" value="DUF4230"/>
</dbReference>
<dbReference type="EMBL" id="FQYP01000007">
    <property type="protein sequence ID" value="SHJ27649.1"/>
    <property type="molecule type" value="Genomic_DNA"/>
</dbReference>
<keyword evidence="2" id="KW-1185">Reference proteome</keyword>
<dbReference type="STRING" id="570521.SAMN04488508_10715"/>
<gene>
    <name evidence="1" type="ORF">SAMN04488508_10715</name>
</gene>
<evidence type="ECO:0008006" key="3">
    <source>
        <dbReference type="Google" id="ProtNLM"/>
    </source>
</evidence>
<reference evidence="2" key="1">
    <citation type="submission" date="2016-11" db="EMBL/GenBank/DDBJ databases">
        <authorList>
            <person name="Varghese N."/>
            <person name="Submissions S."/>
        </authorList>
    </citation>
    <scope>NUCLEOTIDE SEQUENCE [LARGE SCALE GENOMIC DNA]</scope>
    <source>
        <strain evidence="2">DSM 22623</strain>
    </source>
</reference>
<organism evidence="1 2">
    <name type="scientific">Aquimarina spongiae</name>
    <dbReference type="NCBI Taxonomy" id="570521"/>
    <lineage>
        <taxon>Bacteria</taxon>
        <taxon>Pseudomonadati</taxon>
        <taxon>Bacteroidota</taxon>
        <taxon>Flavobacteriia</taxon>
        <taxon>Flavobacteriales</taxon>
        <taxon>Flavobacteriaceae</taxon>
        <taxon>Aquimarina</taxon>
    </lineage>
</organism>